<gene>
    <name evidence="1" type="ORF">M5X19_11865</name>
</gene>
<reference evidence="1 2" key="1">
    <citation type="submission" date="2022-05" db="EMBL/GenBank/DDBJ databases">
        <title>Genome Sequencing of Bee-Associated Microbes.</title>
        <authorList>
            <person name="Dunlap C."/>
        </authorList>
    </citation>
    <scope>NUCLEOTIDE SEQUENCE [LARGE SCALE GENOMIC DNA]</scope>
    <source>
        <strain evidence="1 2">NRRL B-14421</strain>
    </source>
</reference>
<keyword evidence="2" id="KW-1185">Reference proteome</keyword>
<protein>
    <submittedName>
        <fullName evidence="1">Uncharacterized protein</fullName>
    </submittedName>
</protein>
<accession>A0ABT4GBM2</accession>
<evidence type="ECO:0000313" key="2">
    <source>
        <dbReference type="Proteomes" id="UP001527099"/>
    </source>
</evidence>
<dbReference type="EMBL" id="JAMDMX010000036">
    <property type="protein sequence ID" value="MCY9693587.1"/>
    <property type="molecule type" value="Genomic_DNA"/>
</dbReference>
<evidence type="ECO:0000313" key="1">
    <source>
        <dbReference type="EMBL" id="MCY9693587.1"/>
    </source>
</evidence>
<comment type="caution">
    <text evidence="1">The sequence shown here is derived from an EMBL/GenBank/DDBJ whole genome shotgun (WGS) entry which is preliminary data.</text>
</comment>
<sequence length="50" mass="5878">MVEYTNIQDNSEEIMNCIVNCDTNTEQDQKKIDKNLLNSIPNEEEYIDEP</sequence>
<organism evidence="1 2">
    <name type="scientific">Paenibacillus alginolyticus</name>
    <dbReference type="NCBI Taxonomy" id="59839"/>
    <lineage>
        <taxon>Bacteria</taxon>
        <taxon>Bacillati</taxon>
        <taxon>Bacillota</taxon>
        <taxon>Bacilli</taxon>
        <taxon>Bacillales</taxon>
        <taxon>Paenibacillaceae</taxon>
        <taxon>Paenibacillus</taxon>
    </lineage>
</organism>
<name>A0ABT4GBM2_9BACL</name>
<dbReference type="RefSeq" id="WP_154669613.1">
    <property type="nucleotide sequence ID" value="NZ_JAMDMW010000106.1"/>
</dbReference>
<proteinExistence type="predicted"/>
<dbReference type="Proteomes" id="UP001527099">
    <property type="component" value="Unassembled WGS sequence"/>
</dbReference>